<accession>A0A6I4VWS6</accession>
<keyword evidence="2" id="KW-1185">Reference proteome</keyword>
<dbReference type="AlphaFoldDB" id="A0A6I4VWS6"/>
<evidence type="ECO:0000313" key="2">
    <source>
        <dbReference type="Proteomes" id="UP000430692"/>
    </source>
</evidence>
<organism evidence="1 2">
    <name type="scientific">Shimazuella alba</name>
    <dbReference type="NCBI Taxonomy" id="2690964"/>
    <lineage>
        <taxon>Bacteria</taxon>
        <taxon>Bacillati</taxon>
        <taxon>Bacillota</taxon>
        <taxon>Bacilli</taxon>
        <taxon>Bacillales</taxon>
        <taxon>Thermoactinomycetaceae</taxon>
        <taxon>Shimazuella</taxon>
    </lineage>
</organism>
<evidence type="ECO:0000313" key="1">
    <source>
        <dbReference type="EMBL" id="MXQ54350.1"/>
    </source>
</evidence>
<dbReference type="Proteomes" id="UP000430692">
    <property type="component" value="Unassembled WGS sequence"/>
</dbReference>
<protein>
    <submittedName>
        <fullName evidence="1">Uncharacterized protein</fullName>
    </submittedName>
</protein>
<dbReference type="EMBL" id="WUUL01000007">
    <property type="protein sequence ID" value="MXQ54350.1"/>
    <property type="molecule type" value="Genomic_DNA"/>
</dbReference>
<dbReference type="RefSeq" id="WP_160801708.1">
    <property type="nucleotide sequence ID" value="NZ_WUUL01000007.1"/>
</dbReference>
<gene>
    <name evidence="1" type="ORF">GSM42_11630</name>
</gene>
<sequence length="134" mass="14987">MPGELKQFFLLAEKTFSLPPEVTLNGDWSCFTTQSEYTSIPSLKILENILQLGRTIISRTIGIMVPFDSHSYVTEVDPIQLHSNDTGRMYVFMAQKVPSYDLPSGRIGSDSITEGVLRFALGHFPIHCLTAIHL</sequence>
<comment type="caution">
    <text evidence="1">The sequence shown here is derived from an EMBL/GenBank/DDBJ whole genome shotgun (WGS) entry which is preliminary data.</text>
</comment>
<proteinExistence type="predicted"/>
<name>A0A6I4VWS6_9BACL</name>
<reference evidence="1 2" key="1">
    <citation type="submission" date="2019-12" db="EMBL/GenBank/DDBJ databases">
        <title>Whole-genome analyses of novel actinobacteria.</title>
        <authorList>
            <person name="Sahin N."/>
            <person name="Saygin H."/>
        </authorList>
    </citation>
    <scope>NUCLEOTIDE SEQUENCE [LARGE SCALE GENOMIC DNA]</scope>
    <source>
        <strain evidence="1 2">KC615</strain>
    </source>
</reference>